<dbReference type="GO" id="GO:0008270">
    <property type="term" value="F:zinc ion binding"/>
    <property type="evidence" value="ECO:0007669"/>
    <property type="project" value="UniProtKB-KW"/>
</dbReference>
<evidence type="ECO:0000256" key="11">
    <source>
        <dbReference type="RuleBase" id="RU369090"/>
    </source>
</evidence>
<comment type="domain">
    <text evidence="11">The RING-type zinc finger domain is responsible for E3 ligase activity.</text>
</comment>
<keyword evidence="8 11" id="KW-0862">Zinc</keyword>
<evidence type="ECO:0000256" key="3">
    <source>
        <dbReference type="ARBA" id="ARBA00004906"/>
    </source>
</evidence>
<dbReference type="OrthoDB" id="6270329at2759"/>
<dbReference type="PROSITE" id="PS50089">
    <property type="entry name" value="ZF_RING_2"/>
    <property type="match status" value="1"/>
</dbReference>
<dbReference type="SUPFAM" id="SSF57850">
    <property type="entry name" value="RING/U-box"/>
    <property type="match status" value="1"/>
</dbReference>
<reference evidence="14" key="1">
    <citation type="journal article" date="2023" name="Plant J.">
        <title>The genome of the king protea, Protea cynaroides.</title>
        <authorList>
            <person name="Chang J."/>
            <person name="Duong T.A."/>
            <person name="Schoeman C."/>
            <person name="Ma X."/>
            <person name="Roodt D."/>
            <person name="Barker N."/>
            <person name="Li Z."/>
            <person name="Van de Peer Y."/>
            <person name="Mizrachi E."/>
        </authorList>
    </citation>
    <scope>NUCLEOTIDE SEQUENCE</scope>
    <source>
        <tissue evidence="14">Young leaves</tissue>
    </source>
</reference>
<keyword evidence="7 11" id="KW-0833">Ubl conjugation pathway</keyword>
<keyword evidence="5 11" id="KW-0479">Metal-binding</keyword>
<keyword evidence="11" id="KW-0812">Transmembrane</keyword>
<evidence type="ECO:0000259" key="13">
    <source>
        <dbReference type="PROSITE" id="PS50089"/>
    </source>
</evidence>
<evidence type="ECO:0000256" key="9">
    <source>
        <dbReference type="ARBA" id="ARBA00023136"/>
    </source>
</evidence>
<organism evidence="14 15">
    <name type="scientific">Protea cynaroides</name>
    <dbReference type="NCBI Taxonomy" id="273540"/>
    <lineage>
        <taxon>Eukaryota</taxon>
        <taxon>Viridiplantae</taxon>
        <taxon>Streptophyta</taxon>
        <taxon>Embryophyta</taxon>
        <taxon>Tracheophyta</taxon>
        <taxon>Spermatophyta</taxon>
        <taxon>Magnoliopsida</taxon>
        <taxon>Proteales</taxon>
        <taxon>Proteaceae</taxon>
        <taxon>Protea</taxon>
    </lineage>
</organism>
<evidence type="ECO:0000256" key="2">
    <source>
        <dbReference type="ARBA" id="ARBA00004308"/>
    </source>
</evidence>
<evidence type="ECO:0000256" key="7">
    <source>
        <dbReference type="ARBA" id="ARBA00022786"/>
    </source>
</evidence>
<keyword evidence="11" id="KW-0256">Endoplasmic reticulum</keyword>
<dbReference type="Pfam" id="PF00097">
    <property type="entry name" value="zf-C3HC4"/>
    <property type="match status" value="1"/>
</dbReference>
<dbReference type="InterPro" id="IPR013083">
    <property type="entry name" value="Znf_RING/FYVE/PHD"/>
</dbReference>
<keyword evidence="4 11" id="KW-0808">Transferase</keyword>
<dbReference type="GO" id="GO:0005789">
    <property type="term" value="C:endoplasmic reticulum membrane"/>
    <property type="evidence" value="ECO:0007669"/>
    <property type="project" value="UniProtKB-SubCell"/>
</dbReference>
<evidence type="ECO:0000256" key="12">
    <source>
        <dbReference type="SAM" id="MobiDB-lite"/>
    </source>
</evidence>
<keyword evidence="11" id="KW-1133">Transmembrane helix</keyword>
<name>A0A9Q0QXR2_9MAGN</name>
<proteinExistence type="predicted"/>
<comment type="pathway">
    <text evidence="3 11">Protein modification; protein ubiquitination.</text>
</comment>
<dbReference type="InterPro" id="IPR001841">
    <property type="entry name" value="Znf_RING"/>
</dbReference>
<dbReference type="GO" id="GO:0006511">
    <property type="term" value="P:ubiquitin-dependent protein catabolic process"/>
    <property type="evidence" value="ECO:0007669"/>
    <property type="project" value="UniProtKB-UniRule"/>
</dbReference>
<dbReference type="Proteomes" id="UP001141806">
    <property type="component" value="Unassembled WGS sequence"/>
</dbReference>
<dbReference type="EC" id="2.3.2.27" evidence="11"/>
<evidence type="ECO:0000256" key="4">
    <source>
        <dbReference type="ARBA" id="ARBA00022679"/>
    </source>
</evidence>
<keyword evidence="9 11" id="KW-0472">Membrane</keyword>
<dbReference type="InterPro" id="IPR018957">
    <property type="entry name" value="Znf_C3HC4_RING-type"/>
</dbReference>
<dbReference type="AlphaFoldDB" id="A0A9Q0QXR2"/>
<evidence type="ECO:0000313" key="14">
    <source>
        <dbReference type="EMBL" id="KAJ4975599.1"/>
    </source>
</evidence>
<dbReference type="PANTHER" id="PTHR12313">
    <property type="entry name" value="E3 UBIQUITIN-PROTEIN LIGASE RNF5-RELATED"/>
    <property type="match status" value="1"/>
</dbReference>
<feature type="transmembrane region" description="Helical" evidence="11">
    <location>
        <begin position="243"/>
        <end position="261"/>
    </location>
</feature>
<comment type="caution">
    <text evidence="14">The sequence shown here is derived from an EMBL/GenBank/DDBJ whole genome shotgun (WGS) entry which is preliminary data.</text>
</comment>
<comment type="function">
    <text evidence="11">E3 ubiquitin-protein ligase.</text>
</comment>
<dbReference type="PROSITE" id="PS00518">
    <property type="entry name" value="ZF_RING_1"/>
    <property type="match status" value="1"/>
</dbReference>
<dbReference type="Gene3D" id="3.30.40.10">
    <property type="entry name" value="Zinc/RING finger domain, C3HC4 (zinc finger)"/>
    <property type="match status" value="1"/>
</dbReference>
<dbReference type="InterPro" id="IPR017907">
    <property type="entry name" value="Znf_RING_CS"/>
</dbReference>
<keyword evidence="6 10" id="KW-0863">Zinc-finger</keyword>
<evidence type="ECO:0000256" key="10">
    <source>
        <dbReference type="PROSITE-ProRule" id="PRU00175"/>
    </source>
</evidence>
<evidence type="ECO:0000256" key="5">
    <source>
        <dbReference type="ARBA" id="ARBA00022723"/>
    </source>
</evidence>
<dbReference type="GO" id="GO:0061630">
    <property type="term" value="F:ubiquitin protein ligase activity"/>
    <property type="evidence" value="ECO:0007669"/>
    <property type="project" value="UniProtKB-UniRule"/>
</dbReference>
<evidence type="ECO:0000256" key="6">
    <source>
        <dbReference type="ARBA" id="ARBA00022771"/>
    </source>
</evidence>
<dbReference type="SMART" id="SM00184">
    <property type="entry name" value="RING"/>
    <property type="match status" value="1"/>
</dbReference>
<comment type="catalytic activity">
    <reaction evidence="1 11">
        <text>S-ubiquitinyl-[E2 ubiquitin-conjugating enzyme]-L-cysteine + [acceptor protein]-L-lysine = [E2 ubiquitin-conjugating enzyme]-L-cysteine + N(6)-ubiquitinyl-[acceptor protein]-L-lysine.</text>
        <dbReference type="EC" id="2.3.2.27"/>
    </reaction>
</comment>
<comment type="subcellular location">
    <subcellularLocation>
        <location evidence="2">Endomembrane system</location>
    </subcellularLocation>
    <subcellularLocation>
        <location evidence="11">Endoplasmic reticulum membrane</location>
        <topology evidence="11">Single-pass type IV membrane protein</topology>
    </subcellularLocation>
</comment>
<keyword evidence="15" id="KW-1185">Reference proteome</keyword>
<sequence>MATEQYFQEAMAQHEVGADESQSQKWKSGSGATTASDNITGCFDCNICLDHAKDPVVTLCGHLFCWPCIYKWLHLQGASTGTEQHQCCPVCKADVSLTTLVPLYGRGNSPTESESEGKGSQIGFDIPRRPPACGVHTLLTTTSTSSSPDQQSHRNLHQSLPHPHQHQQYYPQQYRNYATASTPLFHLSANVYHPIVGMLGEMVYARVFGNSETNFYAYPNSYYFRGGRSSPRLRRQEKQADKSLNRISIFLFCCLVLCLLLF</sequence>
<dbReference type="InterPro" id="IPR045103">
    <property type="entry name" value="RNF5/RNF185-like"/>
</dbReference>
<accession>A0A9Q0QXR2</accession>
<gene>
    <name evidence="14" type="ORF">NE237_000705</name>
</gene>
<evidence type="ECO:0000256" key="8">
    <source>
        <dbReference type="ARBA" id="ARBA00022833"/>
    </source>
</evidence>
<dbReference type="EMBL" id="JAMYWD010000003">
    <property type="protein sequence ID" value="KAJ4975599.1"/>
    <property type="molecule type" value="Genomic_DNA"/>
</dbReference>
<evidence type="ECO:0000313" key="15">
    <source>
        <dbReference type="Proteomes" id="UP001141806"/>
    </source>
</evidence>
<feature type="domain" description="RING-type" evidence="13">
    <location>
        <begin position="45"/>
        <end position="92"/>
    </location>
</feature>
<protein>
    <recommendedName>
        <fullName evidence="11">E3 ubiquitin-protein ligase RMA</fullName>
        <ecNumber evidence="11">2.3.2.27</ecNumber>
    </recommendedName>
    <alternativeName>
        <fullName evidence="11">Protein RING membrane-anchor</fullName>
    </alternativeName>
    <alternativeName>
        <fullName evidence="11">RING-type E3 ubiquitin transferase RMA</fullName>
    </alternativeName>
</protein>
<evidence type="ECO:0000256" key="1">
    <source>
        <dbReference type="ARBA" id="ARBA00000900"/>
    </source>
</evidence>
<feature type="region of interest" description="Disordered" evidence="12">
    <location>
        <begin position="139"/>
        <end position="165"/>
    </location>
</feature>